<evidence type="ECO:0000256" key="2">
    <source>
        <dbReference type="SAM" id="Phobius"/>
    </source>
</evidence>
<feature type="transmembrane region" description="Helical" evidence="2">
    <location>
        <begin position="216"/>
        <end position="240"/>
    </location>
</feature>
<feature type="transmembrane region" description="Helical" evidence="2">
    <location>
        <begin position="63"/>
        <end position="84"/>
    </location>
</feature>
<feature type="transmembrane region" description="Helical" evidence="2">
    <location>
        <begin position="134"/>
        <end position="158"/>
    </location>
</feature>
<keyword evidence="2" id="KW-0472">Membrane</keyword>
<feature type="transmembrane region" description="Helical" evidence="2">
    <location>
        <begin position="305"/>
        <end position="328"/>
    </location>
</feature>
<dbReference type="Proteomes" id="UP000887563">
    <property type="component" value="Unplaced"/>
</dbReference>
<organism evidence="3 4">
    <name type="scientific">Meloidogyne incognita</name>
    <name type="common">Southern root-knot nematode worm</name>
    <name type="synonym">Oxyuris incognita</name>
    <dbReference type="NCBI Taxonomy" id="6306"/>
    <lineage>
        <taxon>Eukaryota</taxon>
        <taxon>Metazoa</taxon>
        <taxon>Ecdysozoa</taxon>
        <taxon>Nematoda</taxon>
        <taxon>Chromadorea</taxon>
        <taxon>Rhabditida</taxon>
        <taxon>Tylenchina</taxon>
        <taxon>Tylenchomorpha</taxon>
        <taxon>Tylenchoidea</taxon>
        <taxon>Meloidogynidae</taxon>
        <taxon>Meloidogyninae</taxon>
        <taxon>Meloidogyne</taxon>
        <taxon>Meloidogyne incognita group</taxon>
    </lineage>
</organism>
<accession>A0A914LDN3</accession>
<evidence type="ECO:0000313" key="3">
    <source>
        <dbReference type="Proteomes" id="UP000887563"/>
    </source>
</evidence>
<keyword evidence="2" id="KW-0812">Transmembrane</keyword>
<keyword evidence="1" id="KW-0175">Coiled coil</keyword>
<dbReference type="WBParaSite" id="Minc3s00357g10911">
    <property type="protein sequence ID" value="Minc3s00357g10911"/>
    <property type="gene ID" value="Minc3s00357g10911"/>
</dbReference>
<protein>
    <submittedName>
        <fullName evidence="4">Uncharacterized protein</fullName>
    </submittedName>
</protein>
<keyword evidence="2" id="KW-1133">Transmembrane helix</keyword>
<reference evidence="4" key="1">
    <citation type="submission" date="2022-11" db="UniProtKB">
        <authorList>
            <consortium name="WormBaseParasite"/>
        </authorList>
    </citation>
    <scope>IDENTIFICATION</scope>
</reference>
<name>A0A914LDN3_MELIC</name>
<evidence type="ECO:0000313" key="4">
    <source>
        <dbReference type="WBParaSite" id="Minc3s00357g10911"/>
    </source>
</evidence>
<feature type="transmembrane region" description="Helical" evidence="2">
    <location>
        <begin position="340"/>
        <end position="364"/>
    </location>
</feature>
<dbReference type="AlphaFoldDB" id="A0A914LDN3"/>
<feature type="transmembrane region" description="Helical" evidence="2">
    <location>
        <begin position="104"/>
        <end position="122"/>
    </location>
</feature>
<evidence type="ECO:0000256" key="1">
    <source>
        <dbReference type="SAM" id="Coils"/>
    </source>
</evidence>
<feature type="transmembrane region" description="Helical" evidence="2">
    <location>
        <begin position="370"/>
        <end position="392"/>
    </location>
</feature>
<sequence length="444" mass="52126">MLSNHPTNLNTNNLSDIDKKKINEDLNKESYNDKEQLVGEQLEKEKNYIQVYNKFWPFRVLKITNLILLFILAVGSCFCASYSIRWSKYWTTVLYEEPYHMESTYAFSQIILFIFAFCSLTVHHFVKYNTTFMAAFFSLMDICFYAITIPILIIASIISSVKCLAEYRWFGPKLANFNYTFEGYVDLTETDSFYLNSDYLLDTIANRKKRLFVNLLLDPICLVLASFAILVNLLLIFNLYKKMRKSQLWAVGLNNYKTKFPNCSLIEEIYSRHYPFGMLKTTQWLLQTLVLFSAMFFPYFEVHNISVGCFFHPAIFSFIHWLLYYCAVHESQNNPKPINLSTLFFSDIIISYFFAILFIVQFISSGRDGAYLFLFGLILYGGYSLILTFVYLRNNGDGSFKFPISIKINVEIIQKSDKELKEEKDKNKEEIKEVEEKNLEKHEN</sequence>
<proteinExistence type="predicted"/>
<feature type="coiled-coil region" evidence="1">
    <location>
        <begin position="410"/>
        <end position="444"/>
    </location>
</feature>
<keyword evidence="3" id="KW-1185">Reference proteome</keyword>